<feature type="compositionally biased region" description="Basic and acidic residues" evidence="1">
    <location>
        <begin position="12"/>
        <end position="28"/>
    </location>
</feature>
<dbReference type="EMBL" id="JANUBF010000009">
    <property type="protein sequence ID" value="MCS4036533.1"/>
    <property type="molecule type" value="Genomic_DNA"/>
</dbReference>
<organism evidence="2 3">
    <name type="scientific">Salinibacter ruber</name>
    <dbReference type="NCBI Taxonomy" id="146919"/>
    <lineage>
        <taxon>Bacteria</taxon>
        <taxon>Pseudomonadati</taxon>
        <taxon>Rhodothermota</taxon>
        <taxon>Rhodothermia</taxon>
        <taxon>Rhodothermales</taxon>
        <taxon>Salinibacteraceae</taxon>
        <taxon>Salinibacter</taxon>
    </lineage>
</organism>
<dbReference type="AlphaFoldDB" id="A0A9X2UL86"/>
<accession>A0A9X2UL86</accession>
<feature type="region of interest" description="Disordered" evidence="1">
    <location>
        <begin position="1"/>
        <end position="33"/>
    </location>
</feature>
<reference evidence="2" key="1">
    <citation type="submission" date="2022-08" db="EMBL/GenBank/DDBJ databases">
        <title>Genomic Encyclopedia of Type Strains, Phase V (KMG-V): Genome sequencing to study the core and pangenomes of soil and plant-associated prokaryotes.</title>
        <authorList>
            <person name="Whitman W."/>
        </authorList>
    </citation>
    <scope>NUCLEOTIDE SEQUENCE</scope>
    <source>
        <strain evidence="2">SP3012</strain>
    </source>
</reference>
<comment type="caution">
    <text evidence="2">The sequence shown here is derived from an EMBL/GenBank/DDBJ whole genome shotgun (WGS) entry which is preliminary data.</text>
</comment>
<dbReference type="RefSeq" id="WP_146031909.1">
    <property type="nucleotide sequence ID" value="NZ_JANTZC010000010.1"/>
</dbReference>
<evidence type="ECO:0000313" key="2">
    <source>
        <dbReference type="EMBL" id="MCS4036533.1"/>
    </source>
</evidence>
<dbReference type="Proteomes" id="UP001155040">
    <property type="component" value="Unassembled WGS sequence"/>
</dbReference>
<proteinExistence type="predicted"/>
<evidence type="ECO:0000256" key="1">
    <source>
        <dbReference type="SAM" id="MobiDB-lite"/>
    </source>
</evidence>
<gene>
    <name evidence="2" type="ORF">GGQ01_001596</name>
</gene>
<evidence type="ECO:0000313" key="3">
    <source>
        <dbReference type="Proteomes" id="UP001155040"/>
    </source>
</evidence>
<sequence>MLRTSVVFSEAPPERADARDRQNLQEKKKAGKVVPANCQGEDLKHTASPERFPLNSILKDKIKGVVSPRPKQEATFVDAGERIQTQSRLTAVE</sequence>
<protein>
    <submittedName>
        <fullName evidence="2">Uncharacterized protein</fullName>
    </submittedName>
</protein>
<name>A0A9X2UL86_9BACT</name>